<dbReference type="InterPro" id="IPR010093">
    <property type="entry name" value="SinI_DNA-bd"/>
</dbReference>
<dbReference type="NCBIfam" id="TIGR01764">
    <property type="entry name" value="excise"/>
    <property type="match status" value="1"/>
</dbReference>
<keyword evidence="3" id="KW-1185">Reference proteome</keyword>
<evidence type="ECO:0000313" key="2">
    <source>
        <dbReference type="EMBL" id="MEQ2565520.1"/>
    </source>
</evidence>
<dbReference type="EMBL" id="JBBMFI010000012">
    <property type="protein sequence ID" value="MEQ2565520.1"/>
    <property type="molecule type" value="Genomic_DNA"/>
</dbReference>
<dbReference type="Proteomes" id="UP001478133">
    <property type="component" value="Unassembled WGS sequence"/>
</dbReference>
<sequence length="69" mass="8226">MMFEEKIAKLNSQQDRKKSYSVPEIQKILKVERHTVYKLIKEGHFKAAFIGGKWRISRLSFDLWLDGKE</sequence>
<proteinExistence type="predicted"/>
<dbReference type="Pfam" id="PF12728">
    <property type="entry name" value="HTH_17"/>
    <property type="match status" value="1"/>
</dbReference>
<feature type="domain" description="Helix-turn-helix" evidence="1">
    <location>
        <begin position="20"/>
        <end position="67"/>
    </location>
</feature>
<protein>
    <submittedName>
        <fullName evidence="2">Helix-turn-helix domain-containing protein</fullName>
    </submittedName>
</protein>
<comment type="caution">
    <text evidence="2">The sequence shown here is derived from an EMBL/GenBank/DDBJ whole genome shotgun (WGS) entry which is preliminary data.</text>
</comment>
<dbReference type="InterPro" id="IPR041657">
    <property type="entry name" value="HTH_17"/>
</dbReference>
<evidence type="ECO:0000313" key="3">
    <source>
        <dbReference type="Proteomes" id="UP001478133"/>
    </source>
</evidence>
<dbReference type="RefSeq" id="WP_021882721.1">
    <property type="nucleotide sequence ID" value="NZ_JBBMEY010000014.1"/>
</dbReference>
<evidence type="ECO:0000259" key="1">
    <source>
        <dbReference type="Pfam" id="PF12728"/>
    </source>
</evidence>
<accession>A0ABV1HTA3</accession>
<organism evidence="2 3">
    <name type="scientific">Ruminococcoides intestinihominis</name>
    <dbReference type="NCBI Taxonomy" id="3133161"/>
    <lineage>
        <taxon>Bacteria</taxon>
        <taxon>Bacillati</taxon>
        <taxon>Bacillota</taxon>
        <taxon>Clostridia</taxon>
        <taxon>Eubacteriales</taxon>
        <taxon>Oscillospiraceae</taxon>
        <taxon>Ruminococcoides</taxon>
    </lineage>
</organism>
<gene>
    <name evidence="2" type="ORF">ABFO16_04625</name>
</gene>
<name>A0ABV1HTA3_9FIRM</name>
<reference evidence="2 3" key="1">
    <citation type="submission" date="2024-03" db="EMBL/GenBank/DDBJ databases">
        <title>Human intestinal bacterial collection.</title>
        <authorList>
            <person name="Pauvert C."/>
            <person name="Hitch T.C.A."/>
            <person name="Clavel T."/>
        </authorList>
    </citation>
    <scope>NUCLEOTIDE SEQUENCE [LARGE SCALE GENOMIC DNA]</scope>
    <source>
        <strain evidence="2 3">CLA-AP-H18</strain>
    </source>
</reference>